<organism evidence="1">
    <name type="scientific">Mesocestoides corti</name>
    <name type="common">Flatworm</name>
    <dbReference type="NCBI Taxonomy" id="53468"/>
    <lineage>
        <taxon>Eukaryota</taxon>
        <taxon>Metazoa</taxon>
        <taxon>Spiralia</taxon>
        <taxon>Lophotrochozoa</taxon>
        <taxon>Platyhelminthes</taxon>
        <taxon>Cestoda</taxon>
        <taxon>Eucestoda</taxon>
        <taxon>Cyclophyllidea</taxon>
        <taxon>Mesocestoididae</taxon>
        <taxon>Mesocestoides</taxon>
    </lineage>
</organism>
<dbReference type="AlphaFoldDB" id="A0A5K3FA84"/>
<reference evidence="1" key="1">
    <citation type="submission" date="2019-11" db="UniProtKB">
        <authorList>
            <consortium name="WormBaseParasite"/>
        </authorList>
    </citation>
    <scope>IDENTIFICATION</scope>
</reference>
<accession>A0A5K3FA84</accession>
<evidence type="ECO:0000313" key="1">
    <source>
        <dbReference type="WBParaSite" id="MCU_006204-RA"/>
    </source>
</evidence>
<name>A0A5K3FA84_MESCO</name>
<proteinExistence type="predicted"/>
<protein>
    <submittedName>
        <fullName evidence="1">Uncharacterized protein</fullName>
    </submittedName>
</protein>
<sequence length="72" mass="8046">MRAALEFTEAKAKVNSLPGPATVGRRRYTRPSLPANRATLPDTLTLNGWVRSSSFLYSTSDNLIIHLQHICY</sequence>
<dbReference type="WBParaSite" id="MCU_006204-RA">
    <property type="protein sequence ID" value="MCU_006204-RA"/>
    <property type="gene ID" value="MCU_006204"/>
</dbReference>